<organism evidence="1 2">
    <name type="scientific">Coleofasciculus chthonoplastes PCC 7420</name>
    <dbReference type="NCBI Taxonomy" id="118168"/>
    <lineage>
        <taxon>Bacteria</taxon>
        <taxon>Bacillati</taxon>
        <taxon>Cyanobacteriota</taxon>
        <taxon>Cyanophyceae</taxon>
        <taxon>Coleofasciculales</taxon>
        <taxon>Coleofasciculaceae</taxon>
        <taxon>Coleofasciculus</taxon>
    </lineage>
</organism>
<dbReference type="AlphaFoldDB" id="B4VUF6"/>
<proteinExistence type="predicted"/>
<keyword evidence="2" id="KW-1185">Reference proteome</keyword>
<dbReference type="EMBL" id="DS989853">
    <property type="protein sequence ID" value="EDX74417.1"/>
    <property type="molecule type" value="Genomic_DNA"/>
</dbReference>
<dbReference type="RefSeq" id="WP_006102262.1">
    <property type="nucleotide sequence ID" value="NZ_DS989853.1"/>
</dbReference>
<dbReference type="HOGENOM" id="CLU_1677076_0_0_3"/>
<evidence type="ECO:0000313" key="2">
    <source>
        <dbReference type="Proteomes" id="UP000003835"/>
    </source>
</evidence>
<dbReference type="Proteomes" id="UP000003835">
    <property type="component" value="Unassembled WGS sequence"/>
</dbReference>
<protein>
    <submittedName>
        <fullName evidence="1">Uncharacterized protein</fullName>
    </submittedName>
</protein>
<reference evidence="1 2" key="1">
    <citation type="submission" date="2008-07" db="EMBL/GenBank/DDBJ databases">
        <authorList>
            <person name="Tandeau de Marsac N."/>
            <person name="Ferriera S."/>
            <person name="Johnson J."/>
            <person name="Kravitz S."/>
            <person name="Beeson K."/>
            <person name="Sutton G."/>
            <person name="Rogers Y.-H."/>
            <person name="Friedman R."/>
            <person name="Frazier M."/>
            <person name="Venter J.C."/>
        </authorList>
    </citation>
    <scope>NUCLEOTIDE SEQUENCE [LARGE SCALE GENOMIC DNA]</scope>
    <source>
        <strain evidence="1 2">PCC 7420</strain>
    </source>
</reference>
<dbReference type="STRING" id="118168.MC7420_3941"/>
<accession>B4VUF6</accession>
<gene>
    <name evidence="1" type="ORF">MC7420_3941</name>
</gene>
<sequence length="188" mass="21258">MVTKQQNYSHDDLGAFSEALEKSRKMQQDWLTHGLDFVNLYIEDIEGDWLDRWDDDETTVENSVTLASEETFIDTSIVEFIGAFLASDYSAAVWARDSDHPLAMRVQQQMETEGLAQIIAQLGDCLSIPDESDKLHEATMILAGGVTVGEMTRDSGDEEDEFKLFDLAESLLEKLAELKAREWRIMGN</sequence>
<dbReference type="OrthoDB" id="467767at2"/>
<name>B4VUF6_9CYAN</name>
<dbReference type="eggNOG" id="COG1396">
    <property type="taxonomic scope" value="Bacteria"/>
</dbReference>
<evidence type="ECO:0000313" key="1">
    <source>
        <dbReference type="EMBL" id="EDX74417.1"/>
    </source>
</evidence>